<reference evidence="2" key="1">
    <citation type="journal article" date="2019" name="Int. J. Syst. Evol. Microbiol.">
        <title>The Global Catalogue of Microorganisms (GCM) 10K type strain sequencing project: providing services to taxonomists for standard genome sequencing and annotation.</title>
        <authorList>
            <consortium name="The Broad Institute Genomics Platform"/>
            <consortium name="The Broad Institute Genome Sequencing Center for Infectious Disease"/>
            <person name="Wu L."/>
            <person name="Ma J."/>
        </authorList>
    </citation>
    <scope>NUCLEOTIDE SEQUENCE [LARGE SCALE GENOMIC DNA]</scope>
    <source>
        <strain evidence="2">JCM 10411</strain>
    </source>
</reference>
<sequence>MIWMRSEELLDAVHRSLLENIAPAVTDPYAKVQVVAAAHALVELRQRILDGDPVARDTAALETLLDSWGESRPAADDEDDPRAVNRLARDAVVRAVTGQDEERASERAAEVAQVESALAKEDLRWVCREAMATLE</sequence>
<name>A0ABW1DZR2_9ACTN</name>
<evidence type="ECO:0000313" key="2">
    <source>
        <dbReference type="Proteomes" id="UP001596180"/>
    </source>
</evidence>
<accession>A0ABW1DZR2</accession>
<dbReference type="Proteomes" id="UP001596180">
    <property type="component" value="Unassembled WGS sequence"/>
</dbReference>
<gene>
    <name evidence="1" type="ORF">ACFPZI_18110</name>
</gene>
<evidence type="ECO:0000313" key="1">
    <source>
        <dbReference type="EMBL" id="MFC5853652.1"/>
    </source>
</evidence>
<organism evidence="1 2">
    <name type="scientific">Streptomyces chlorus</name>
    <dbReference type="NCBI Taxonomy" id="887452"/>
    <lineage>
        <taxon>Bacteria</taxon>
        <taxon>Bacillati</taxon>
        <taxon>Actinomycetota</taxon>
        <taxon>Actinomycetes</taxon>
        <taxon>Kitasatosporales</taxon>
        <taxon>Streptomycetaceae</taxon>
        <taxon>Streptomyces</taxon>
    </lineage>
</organism>
<proteinExistence type="predicted"/>
<comment type="caution">
    <text evidence="1">The sequence shown here is derived from an EMBL/GenBank/DDBJ whole genome shotgun (WGS) entry which is preliminary data.</text>
</comment>
<dbReference type="RefSeq" id="WP_381364208.1">
    <property type="nucleotide sequence ID" value="NZ_JBHSOA010000037.1"/>
</dbReference>
<protein>
    <submittedName>
        <fullName evidence="1">Uncharacterized protein</fullName>
    </submittedName>
</protein>
<keyword evidence="2" id="KW-1185">Reference proteome</keyword>
<dbReference type="EMBL" id="JBHSOA010000037">
    <property type="protein sequence ID" value="MFC5853652.1"/>
    <property type="molecule type" value="Genomic_DNA"/>
</dbReference>